<feature type="non-terminal residue" evidence="1">
    <location>
        <position position="1"/>
    </location>
</feature>
<sequence length="71" mass="8631">YNTTPKSYQEALAYIWSTTEYEPSLKPSQLEEQVVQRLEAYRRTHTSLSNPQPVLKEQFGDTYWYYYHYNK</sequence>
<protein>
    <submittedName>
        <fullName evidence="1">Uncharacterized protein</fullName>
    </submittedName>
</protein>
<proteinExistence type="predicted"/>
<dbReference type="Pfam" id="PF19529">
    <property type="entry name" value="DUF6057"/>
    <property type="match status" value="1"/>
</dbReference>
<dbReference type="AlphaFoldDB" id="A0A5J4QRY3"/>
<organism evidence="1">
    <name type="scientific">termite gut metagenome</name>
    <dbReference type="NCBI Taxonomy" id="433724"/>
    <lineage>
        <taxon>unclassified sequences</taxon>
        <taxon>metagenomes</taxon>
        <taxon>organismal metagenomes</taxon>
    </lineage>
</organism>
<name>A0A5J4QRY3_9ZZZZ</name>
<reference evidence="1" key="1">
    <citation type="submission" date="2019-03" db="EMBL/GenBank/DDBJ databases">
        <title>Single cell metagenomics reveals metabolic interactions within the superorganism composed of flagellate Streblomastix strix and complex community of Bacteroidetes bacteria on its surface.</title>
        <authorList>
            <person name="Treitli S.C."/>
            <person name="Kolisko M."/>
            <person name="Husnik F."/>
            <person name="Keeling P."/>
            <person name="Hampl V."/>
        </authorList>
    </citation>
    <scope>NUCLEOTIDE SEQUENCE</scope>
    <source>
        <strain evidence="1">STM</strain>
    </source>
</reference>
<comment type="caution">
    <text evidence="1">The sequence shown here is derived from an EMBL/GenBank/DDBJ whole genome shotgun (WGS) entry which is preliminary data.</text>
</comment>
<dbReference type="EMBL" id="SNRY01002525">
    <property type="protein sequence ID" value="KAA6324667.1"/>
    <property type="molecule type" value="Genomic_DNA"/>
</dbReference>
<accession>A0A5J4QRY3</accession>
<dbReference type="InterPro" id="IPR045692">
    <property type="entry name" value="DUF6057"/>
</dbReference>
<gene>
    <name evidence="1" type="ORF">EZS27_026029</name>
</gene>
<evidence type="ECO:0000313" key="1">
    <source>
        <dbReference type="EMBL" id="KAA6324667.1"/>
    </source>
</evidence>